<name>A0ABP9KL92_9ACTN</name>
<accession>A0ABP9KL92</accession>
<proteinExistence type="predicted"/>
<evidence type="ECO:0000256" key="1">
    <source>
        <dbReference type="SAM" id="SignalP"/>
    </source>
</evidence>
<feature type="chain" id="PRO_5045236557" description="Lipoprotein" evidence="1">
    <location>
        <begin position="26"/>
        <end position="177"/>
    </location>
</feature>
<comment type="caution">
    <text evidence="2">The sequence shown here is derived from an EMBL/GenBank/DDBJ whole genome shotgun (WGS) entry which is preliminary data.</text>
</comment>
<keyword evidence="3" id="KW-1185">Reference proteome</keyword>
<dbReference type="Proteomes" id="UP001500124">
    <property type="component" value="Unassembled WGS sequence"/>
</dbReference>
<protein>
    <recommendedName>
        <fullName evidence="4">Lipoprotein</fullName>
    </recommendedName>
</protein>
<organism evidence="2 3">
    <name type="scientific">Streptomyces similanensis</name>
    <dbReference type="NCBI Taxonomy" id="1274988"/>
    <lineage>
        <taxon>Bacteria</taxon>
        <taxon>Bacillati</taxon>
        <taxon>Actinomycetota</taxon>
        <taxon>Actinomycetes</taxon>
        <taxon>Kitasatosporales</taxon>
        <taxon>Streptomycetaceae</taxon>
        <taxon>Streptomyces</taxon>
    </lineage>
</organism>
<dbReference type="EMBL" id="BAABKC010000053">
    <property type="protein sequence ID" value="GAA5061088.1"/>
    <property type="molecule type" value="Genomic_DNA"/>
</dbReference>
<reference evidence="3" key="1">
    <citation type="journal article" date="2019" name="Int. J. Syst. Evol. Microbiol.">
        <title>The Global Catalogue of Microorganisms (GCM) 10K type strain sequencing project: providing services to taxonomists for standard genome sequencing and annotation.</title>
        <authorList>
            <consortium name="The Broad Institute Genomics Platform"/>
            <consortium name="The Broad Institute Genome Sequencing Center for Infectious Disease"/>
            <person name="Wu L."/>
            <person name="Ma J."/>
        </authorList>
    </citation>
    <scope>NUCLEOTIDE SEQUENCE [LARGE SCALE GENOMIC DNA]</scope>
    <source>
        <strain evidence="3">JCM 18410</strain>
    </source>
</reference>
<sequence length="177" mass="18960">MKTKLSASALAVPLALITLSGCSMTDDSGADETSSVGTSTSKDASDAMQKVSSGIYDLIGIKGKASDSRPGVMDCPGKDTKTYFRIFHPWSFYPASASDLDEAMTRLKTELPKHGWKITEYGPDTSKNKNINLTADNDGKKVGVNIVQMAKNDPPKLSLTVVSGCYKVPDGETVERF</sequence>
<feature type="signal peptide" evidence="1">
    <location>
        <begin position="1"/>
        <end position="25"/>
    </location>
</feature>
<gene>
    <name evidence="2" type="ORF">GCM10023336_38260</name>
</gene>
<evidence type="ECO:0008006" key="4">
    <source>
        <dbReference type="Google" id="ProtNLM"/>
    </source>
</evidence>
<keyword evidence="1" id="KW-0732">Signal</keyword>
<evidence type="ECO:0000313" key="3">
    <source>
        <dbReference type="Proteomes" id="UP001500124"/>
    </source>
</evidence>
<dbReference type="RefSeq" id="WP_345669428.1">
    <property type="nucleotide sequence ID" value="NZ_BAABKC010000053.1"/>
</dbReference>
<dbReference type="PROSITE" id="PS51257">
    <property type="entry name" value="PROKAR_LIPOPROTEIN"/>
    <property type="match status" value="1"/>
</dbReference>
<evidence type="ECO:0000313" key="2">
    <source>
        <dbReference type="EMBL" id="GAA5061088.1"/>
    </source>
</evidence>